<dbReference type="SUPFAM" id="SSF51430">
    <property type="entry name" value="NAD(P)-linked oxidoreductase"/>
    <property type="match status" value="1"/>
</dbReference>
<comment type="caution">
    <text evidence="3">The sequence shown here is derived from an EMBL/GenBank/DDBJ whole genome shotgun (WGS) entry which is preliminary data.</text>
</comment>
<accession>A0ABW6IIU9</accession>
<proteinExistence type="predicted"/>
<dbReference type="EMBL" id="JBHZOL010000100">
    <property type="protein sequence ID" value="MFE4108148.1"/>
    <property type="molecule type" value="Genomic_DNA"/>
</dbReference>
<evidence type="ECO:0000313" key="3">
    <source>
        <dbReference type="EMBL" id="MFE4108148.1"/>
    </source>
</evidence>
<dbReference type="InterPro" id="IPR036812">
    <property type="entry name" value="NAD(P)_OxRdtase_dom_sf"/>
</dbReference>
<keyword evidence="4" id="KW-1185">Reference proteome</keyword>
<feature type="region of interest" description="Disordered" evidence="1">
    <location>
        <begin position="30"/>
        <end position="55"/>
    </location>
</feature>
<dbReference type="InterPro" id="IPR020471">
    <property type="entry name" value="AKR"/>
</dbReference>
<keyword evidence="3" id="KW-0560">Oxidoreductase</keyword>
<dbReference type="PANTHER" id="PTHR43312:SF1">
    <property type="entry name" value="NADP-DEPENDENT OXIDOREDUCTASE DOMAIN-CONTAINING PROTEIN"/>
    <property type="match status" value="1"/>
</dbReference>
<dbReference type="InterPro" id="IPR023210">
    <property type="entry name" value="NADP_OxRdtase_dom"/>
</dbReference>
<feature type="compositionally biased region" description="Polar residues" evidence="1">
    <location>
        <begin position="30"/>
        <end position="43"/>
    </location>
</feature>
<evidence type="ECO:0000256" key="1">
    <source>
        <dbReference type="SAM" id="MobiDB-lite"/>
    </source>
</evidence>
<dbReference type="InterPro" id="IPR053135">
    <property type="entry name" value="AKR2_Oxidoreductase"/>
</dbReference>
<dbReference type="Gene3D" id="3.20.20.100">
    <property type="entry name" value="NADP-dependent oxidoreductase domain"/>
    <property type="match status" value="1"/>
</dbReference>
<name>A0ABW6IIU9_9CYAN</name>
<dbReference type="GO" id="GO:0016491">
    <property type="term" value="F:oxidoreductase activity"/>
    <property type="evidence" value="ECO:0007669"/>
    <property type="project" value="UniProtKB-KW"/>
</dbReference>
<dbReference type="Pfam" id="PF00248">
    <property type="entry name" value="Aldo_ket_red"/>
    <property type="match status" value="1"/>
</dbReference>
<dbReference type="PROSITE" id="PS51257">
    <property type="entry name" value="PROKAR_LIPOPROTEIN"/>
    <property type="match status" value="1"/>
</dbReference>
<evidence type="ECO:0000259" key="2">
    <source>
        <dbReference type="Pfam" id="PF00248"/>
    </source>
</evidence>
<evidence type="ECO:0000313" key="4">
    <source>
        <dbReference type="Proteomes" id="UP001600165"/>
    </source>
</evidence>
<organism evidence="3 4">
    <name type="scientific">Almyronema epifaneia S1</name>
    <dbReference type="NCBI Taxonomy" id="2991925"/>
    <lineage>
        <taxon>Bacteria</taxon>
        <taxon>Bacillati</taxon>
        <taxon>Cyanobacteriota</taxon>
        <taxon>Cyanophyceae</taxon>
        <taxon>Nodosilineales</taxon>
        <taxon>Nodosilineaceae</taxon>
        <taxon>Almyronema</taxon>
        <taxon>Almyronema epifaneia</taxon>
    </lineage>
</organism>
<dbReference type="RefSeq" id="WP_377967578.1">
    <property type="nucleotide sequence ID" value="NZ_JBHZOL010000100.1"/>
</dbReference>
<protein>
    <submittedName>
        <fullName evidence="3">Aldo/keto reductase</fullName>
        <ecNumber evidence="3">1.1.1.-</ecNumber>
    </submittedName>
</protein>
<dbReference type="Proteomes" id="UP001600165">
    <property type="component" value="Unassembled WGS sequence"/>
</dbReference>
<feature type="domain" description="NADP-dependent oxidoreductase" evidence="2">
    <location>
        <begin position="76"/>
        <end position="255"/>
    </location>
</feature>
<dbReference type="PRINTS" id="PR00069">
    <property type="entry name" value="ALDKETRDTASE"/>
</dbReference>
<dbReference type="EC" id="1.1.1.-" evidence="3"/>
<dbReference type="CDD" id="cd19100">
    <property type="entry name" value="AKR_unchar"/>
    <property type="match status" value="1"/>
</dbReference>
<gene>
    <name evidence="3" type="ORF">ACFVKH_17835</name>
</gene>
<sequence length="329" mass="35710">MTNKSTRRNFLLTGAVVAGGIVGCRVLGQSDSPDLQTTQSQPLPETEPIPTRPLGNSSATLPIFGLGGAGRTPLSQMGKETEARALIEGALQLGIRYFDTAASYGPSEENLGQVLPPFRDQLFIASKTAARDRDGAWRELERSLTRLNTDYLDLWQLHHVSFTEEIAEIFSDQGAIQAIEEAKAQGVIRLAGITGHHDAAVIVEGLQRYPFDTTLIPVNAAEVHHPDSFIATVLPVTQAQNVGTIAMKVPAYGRLLQPGLLDSFEQALGYSLSVPGVHACTVAAENVEQLEQNVRAARQFQPLDENTMAAIAQRTASQWPDLTFYHAWT</sequence>
<dbReference type="PANTHER" id="PTHR43312">
    <property type="entry name" value="D-THREO-ALDOSE 1-DEHYDROGENASE"/>
    <property type="match status" value="1"/>
</dbReference>
<reference evidence="3 4" key="1">
    <citation type="submission" date="2024-10" db="EMBL/GenBank/DDBJ databases">
        <authorList>
            <person name="Ratan Roy A."/>
            <person name="Morales Sandoval P.H."/>
            <person name="De Los Santos Villalobos S."/>
            <person name="Chakraborty S."/>
            <person name="Mukherjee J."/>
        </authorList>
    </citation>
    <scope>NUCLEOTIDE SEQUENCE [LARGE SCALE GENOMIC DNA]</scope>
    <source>
        <strain evidence="3 4">S1</strain>
    </source>
</reference>